<gene>
    <name evidence="2" type="ORF">MERR_LOCUS8485</name>
</gene>
<keyword evidence="1" id="KW-0732">Signal</keyword>
<proteinExistence type="predicted"/>
<protein>
    <submittedName>
        <fullName evidence="2">Uncharacterized protein</fullName>
    </submittedName>
</protein>
<comment type="caution">
    <text evidence="2">The sequence shown here is derived from an EMBL/GenBank/DDBJ whole genome shotgun (WGS) entry which is preliminary data.</text>
</comment>
<dbReference type="EMBL" id="CACVBM020000599">
    <property type="protein sequence ID" value="CAA7021250.1"/>
    <property type="molecule type" value="Genomic_DNA"/>
</dbReference>
<accession>A0A6D2HYE8</accession>
<dbReference type="AlphaFoldDB" id="A0A6D2HYE8"/>
<sequence length="93" mass="10810">MFPPWIIARHLLKCSVLSLHYSIHLWCSRCRKLVSYALFIAELSHDLILKFSPMITAYALEASFLSDNLKSPNLETRHGVRFVTNEATQVYRE</sequence>
<organism evidence="2 3">
    <name type="scientific">Microthlaspi erraticum</name>
    <dbReference type="NCBI Taxonomy" id="1685480"/>
    <lineage>
        <taxon>Eukaryota</taxon>
        <taxon>Viridiplantae</taxon>
        <taxon>Streptophyta</taxon>
        <taxon>Embryophyta</taxon>
        <taxon>Tracheophyta</taxon>
        <taxon>Spermatophyta</taxon>
        <taxon>Magnoliopsida</taxon>
        <taxon>eudicotyledons</taxon>
        <taxon>Gunneridae</taxon>
        <taxon>Pentapetalae</taxon>
        <taxon>rosids</taxon>
        <taxon>malvids</taxon>
        <taxon>Brassicales</taxon>
        <taxon>Brassicaceae</taxon>
        <taxon>Coluteocarpeae</taxon>
        <taxon>Microthlaspi</taxon>
    </lineage>
</organism>
<name>A0A6D2HYE8_9BRAS</name>
<reference evidence="2" key="1">
    <citation type="submission" date="2020-01" db="EMBL/GenBank/DDBJ databases">
        <authorList>
            <person name="Mishra B."/>
        </authorList>
    </citation>
    <scope>NUCLEOTIDE SEQUENCE [LARGE SCALE GENOMIC DNA]</scope>
</reference>
<dbReference type="Proteomes" id="UP000467841">
    <property type="component" value="Unassembled WGS sequence"/>
</dbReference>
<evidence type="ECO:0000313" key="3">
    <source>
        <dbReference type="Proteomes" id="UP000467841"/>
    </source>
</evidence>
<keyword evidence="3" id="KW-1185">Reference proteome</keyword>
<evidence type="ECO:0000256" key="1">
    <source>
        <dbReference type="SAM" id="SignalP"/>
    </source>
</evidence>
<evidence type="ECO:0000313" key="2">
    <source>
        <dbReference type="EMBL" id="CAA7021250.1"/>
    </source>
</evidence>
<feature type="signal peptide" evidence="1">
    <location>
        <begin position="1"/>
        <end position="18"/>
    </location>
</feature>
<feature type="chain" id="PRO_5025672640" evidence="1">
    <location>
        <begin position="19"/>
        <end position="93"/>
    </location>
</feature>